<reference evidence="6 7" key="1">
    <citation type="journal article" date="2016" name="G3 (Bethesda)">
        <title>First Draft Assembly and Annotation of the Genome of a California Endemic Oak Quercus lobata Nee (Fagaceae).</title>
        <authorList>
            <person name="Sork V.L."/>
            <person name="Fitz-Gibbon S.T."/>
            <person name="Puiu D."/>
            <person name="Crepeau M."/>
            <person name="Gugger P.F."/>
            <person name="Sherman R."/>
            <person name="Stevens K."/>
            <person name="Langley C.H."/>
            <person name="Pellegrini M."/>
            <person name="Salzberg S.L."/>
        </authorList>
    </citation>
    <scope>NUCLEOTIDE SEQUENCE [LARGE SCALE GENOMIC DNA]</scope>
    <source>
        <strain evidence="6 7">cv. SW786</strain>
    </source>
</reference>
<dbReference type="Pfam" id="PF02170">
    <property type="entry name" value="PAZ"/>
    <property type="match status" value="1"/>
</dbReference>
<dbReference type="CDD" id="cd02846">
    <property type="entry name" value="PAZ_argonaute_like"/>
    <property type="match status" value="1"/>
</dbReference>
<evidence type="ECO:0000313" key="6">
    <source>
        <dbReference type="EnsemblPlants" id="QL07p032350:mrna"/>
    </source>
</evidence>
<organism evidence="6 7">
    <name type="scientific">Quercus lobata</name>
    <name type="common">Valley oak</name>
    <dbReference type="NCBI Taxonomy" id="97700"/>
    <lineage>
        <taxon>Eukaryota</taxon>
        <taxon>Viridiplantae</taxon>
        <taxon>Streptophyta</taxon>
        <taxon>Embryophyta</taxon>
        <taxon>Tracheophyta</taxon>
        <taxon>Spermatophyta</taxon>
        <taxon>Magnoliopsida</taxon>
        <taxon>eudicotyledons</taxon>
        <taxon>Gunneridae</taxon>
        <taxon>Pentapetalae</taxon>
        <taxon>rosids</taxon>
        <taxon>fabids</taxon>
        <taxon>Fagales</taxon>
        <taxon>Fagaceae</taxon>
        <taxon>Quercus</taxon>
    </lineage>
</organism>
<dbReference type="GO" id="GO:0003723">
    <property type="term" value="F:RNA binding"/>
    <property type="evidence" value="ECO:0007669"/>
    <property type="project" value="InterPro"/>
</dbReference>
<name>A0A7N2R7Z6_QUELO</name>
<proteinExistence type="inferred from homology"/>
<dbReference type="GO" id="GO:1990904">
    <property type="term" value="C:ribonucleoprotein complex"/>
    <property type="evidence" value="ECO:0007669"/>
    <property type="project" value="UniProtKB-KW"/>
</dbReference>
<dbReference type="FunCoup" id="A0A7N2R7Z6">
    <property type="interactions" value="223"/>
</dbReference>
<dbReference type="Gene3D" id="2.170.260.10">
    <property type="entry name" value="paz domain"/>
    <property type="match status" value="1"/>
</dbReference>
<dbReference type="OMA" id="LENTMFF"/>
<keyword evidence="3" id="KW-0687">Ribonucleoprotein</keyword>
<dbReference type="InterPro" id="IPR014811">
    <property type="entry name" value="ArgoL1"/>
</dbReference>
<evidence type="ECO:0000313" key="7">
    <source>
        <dbReference type="Proteomes" id="UP000594261"/>
    </source>
</evidence>
<dbReference type="InterPro" id="IPR003100">
    <property type="entry name" value="PAZ_dom"/>
</dbReference>
<evidence type="ECO:0000256" key="2">
    <source>
        <dbReference type="ARBA" id="ARBA00022491"/>
    </source>
</evidence>
<dbReference type="GO" id="GO:0051607">
    <property type="term" value="P:defense response to virus"/>
    <property type="evidence" value="ECO:0007669"/>
    <property type="project" value="UniProtKB-ARBA"/>
</dbReference>
<dbReference type="Gramene" id="QL07p032350:mrna">
    <property type="protein sequence ID" value="QL07p032350:mrna"/>
    <property type="gene ID" value="QL07p032350"/>
</dbReference>
<dbReference type="Pfam" id="PF08699">
    <property type="entry name" value="ArgoL1"/>
    <property type="match status" value="1"/>
</dbReference>
<dbReference type="Gene3D" id="3.30.420.10">
    <property type="entry name" value="Ribonuclease H-like superfamily/Ribonuclease H"/>
    <property type="match status" value="1"/>
</dbReference>
<comment type="similarity">
    <text evidence="1">Belongs to the argonaute family. Ago subfamily.</text>
</comment>
<feature type="domain" description="Piwi" evidence="5">
    <location>
        <begin position="476"/>
        <end position="627"/>
    </location>
</feature>
<keyword evidence="2" id="KW-0678">Repressor</keyword>
<evidence type="ECO:0000256" key="3">
    <source>
        <dbReference type="ARBA" id="ARBA00023274"/>
    </source>
</evidence>
<dbReference type="InterPro" id="IPR036397">
    <property type="entry name" value="RNaseH_sf"/>
</dbReference>
<feature type="domain" description="PAZ" evidence="4">
    <location>
        <begin position="196"/>
        <end position="329"/>
    </location>
</feature>
<keyword evidence="7" id="KW-1185">Reference proteome</keyword>
<evidence type="ECO:0000259" key="4">
    <source>
        <dbReference type="PROSITE" id="PS50821"/>
    </source>
</evidence>
<dbReference type="SMART" id="SM01163">
    <property type="entry name" value="DUF1785"/>
    <property type="match status" value="1"/>
</dbReference>
<dbReference type="PROSITE" id="PS50822">
    <property type="entry name" value="PIWI"/>
    <property type="match status" value="1"/>
</dbReference>
<dbReference type="InterPro" id="IPR003165">
    <property type="entry name" value="Piwi"/>
</dbReference>
<dbReference type="PANTHER" id="PTHR22891">
    <property type="entry name" value="EUKARYOTIC TRANSLATION INITIATION FACTOR 2C"/>
    <property type="match status" value="1"/>
</dbReference>
<dbReference type="SUPFAM" id="SSF101690">
    <property type="entry name" value="PAZ domain"/>
    <property type="match status" value="1"/>
</dbReference>
<evidence type="ECO:0000256" key="1">
    <source>
        <dbReference type="ARBA" id="ARBA00008201"/>
    </source>
</evidence>
<dbReference type="AlphaFoldDB" id="A0A7N2R7Z6"/>
<dbReference type="EMBL" id="LRBV02000007">
    <property type="status" value="NOT_ANNOTATED_CDS"/>
    <property type="molecule type" value="Genomic_DNA"/>
</dbReference>
<dbReference type="InterPro" id="IPR036085">
    <property type="entry name" value="PAZ_dom_sf"/>
</dbReference>
<dbReference type="Pfam" id="PF02171">
    <property type="entry name" value="Piwi"/>
    <property type="match status" value="1"/>
</dbReference>
<dbReference type="Pfam" id="PF16486">
    <property type="entry name" value="ArgoN"/>
    <property type="match status" value="1"/>
</dbReference>
<sequence>MLAIRTVGLRANHFPVKFNPNTIIMQDGVDVKPAVPPRNGRPVRISKSVLSVIRNKLSSDDPAEFPSSRTVYDGVKNIFSVVPLPTEKIDVEVHEGEDMKGGSYVVTINLVNELKFGKLKDYLNGQLLSIPRDVLHGMDVVMKENPSRHMITFGRSFFPREPREGDDLGWGITASRGFQHSLKSTSQGLALCGNYSVLAFQKKMSVLDFLWEHIPNFNIDHFRRFRRDVKDALGGLKVNFTHWNNRQKYIIRGLTRENTREVSFIKEDPECQNPPRQVRIVDYFREKYPWKYPCTYYGKDIMYKDIPFLNLGKASNQKAVPMEFCVLVEGQRYPKGRLDGNAGMAQNFGMEVNTSMTRVRGRVLGPPELKLGAQNGKVIKITVDKEKCQWNLVGKSVVEGKRIDRWGVIDFSSNDYKSSLNPDFFIPKLINRCINLGIHMEEPLIYKCTSMNKHSRVDVLLELLESVNEELNIVLPDHIVVFRDGVGDSQFEMVLNEELLDLKMALQNSPAITFIVAQKRHRTRLFLENERDGGPTGNASPGTVVDTTIVHPFEFDFYLFSHYGRLGTSKPTHYYVLWDEHGFTSDELQKLIYHMCFIFVRCTKPVSLVPPVYYADLIAYRGRLYYEAVVEVQSPASATSSSSSSSPFSAASLDPYFFKLHADLENIMFFLSKLASSAALECSILKSSSRYSSQVISQHVEAIDLYSTSAEDLDTVFCFLDLQDIKVSPRKMQYPVKDLLVSGHPTQFASQNAFN</sequence>
<dbReference type="EnsemblPlants" id="QL07p032350:mrna">
    <property type="protein sequence ID" value="QL07p032350:mrna"/>
    <property type="gene ID" value="QL07p032350"/>
</dbReference>
<protein>
    <submittedName>
        <fullName evidence="6">Uncharacterized protein</fullName>
    </submittedName>
</protein>
<dbReference type="InParanoid" id="A0A7N2R7Z6"/>
<dbReference type="PROSITE" id="PS50821">
    <property type="entry name" value="PAZ"/>
    <property type="match status" value="1"/>
</dbReference>
<dbReference type="InterPro" id="IPR032474">
    <property type="entry name" value="Argonaute_N"/>
</dbReference>
<reference evidence="6" key="2">
    <citation type="submission" date="2021-01" db="UniProtKB">
        <authorList>
            <consortium name="EnsemblPlants"/>
        </authorList>
    </citation>
    <scope>IDENTIFICATION</scope>
</reference>
<dbReference type="SMART" id="SM00950">
    <property type="entry name" value="Piwi"/>
    <property type="match status" value="1"/>
</dbReference>
<dbReference type="SUPFAM" id="SSF53098">
    <property type="entry name" value="Ribonuclease H-like"/>
    <property type="match status" value="1"/>
</dbReference>
<dbReference type="Proteomes" id="UP000594261">
    <property type="component" value="Chromosome 7"/>
</dbReference>
<evidence type="ECO:0000259" key="5">
    <source>
        <dbReference type="PROSITE" id="PS50822"/>
    </source>
</evidence>
<accession>A0A7N2R7Z6</accession>
<dbReference type="InterPro" id="IPR012337">
    <property type="entry name" value="RNaseH-like_sf"/>
</dbReference>